<dbReference type="AlphaFoldDB" id="A0A3A8NQQ9"/>
<evidence type="ECO:0000313" key="3">
    <source>
        <dbReference type="Proteomes" id="UP000272888"/>
    </source>
</evidence>
<feature type="compositionally biased region" description="Polar residues" evidence="1">
    <location>
        <begin position="10"/>
        <end position="26"/>
    </location>
</feature>
<feature type="region of interest" description="Disordered" evidence="1">
    <location>
        <begin position="1"/>
        <end position="26"/>
    </location>
</feature>
<gene>
    <name evidence="2" type="ORF">D7V93_34525</name>
</gene>
<comment type="caution">
    <text evidence="2">The sequence shown here is derived from an EMBL/GenBank/DDBJ whole genome shotgun (WGS) entry which is preliminary data.</text>
</comment>
<protein>
    <submittedName>
        <fullName evidence="2">Uncharacterized protein</fullName>
    </submittedName>
</protein>
<evidence type="ECO:0000313" key="2">
    <source>
        <dbReference type="EMBL" id="RKH46696.1"/>
    </source>
</evidence>
<dbReference type="EMBL" id="RAWB01000542">
    <property type="protein sequence ID" value="RKH46696.1"/>
    <property type="molecule type" value="Genomic_DNA"/>
</dbReference>
<reference evidence="3" key="1">
    <citation type="submission" date="2018-09" db="EMBL/GenBank/DDBJ databases">
        <authorList>
            <person name="Livingstone P.G."/>
            <person name="Whitworth D.E."/>
        </authorList>
    </citation>
    <scope>NUCLEOTIDE SEQUENCE [LARGE SCALE GENOMIC DNA]</scope>
    <source>
        <strain evidence="3">CA051B</strain>
    </source>
</reference>
<name>A0A3A8NQQ9_9BACT</name>
<sequence>MMLSSACAGTVSSVQRPPDSYSQTDSASATCLRNPACYTQTGEEAVLPWVSRSAEAARAALATLRLLEAAEVHRVGQMLAECANQASSEVNERRFGKGQRPTREQCQEVVERDSRDNPVTRAMKLGSEQHQVALACAREKLAAAFPEHFALEPHYLYDAATGQARFVPPEQVAEWLRDGLFHLLPGALVPDVVLHGTGDPRRVQAVFDFKFPCPSGNPLQWGRHPHHGSSQGELYEKALGVKRARLVAPGYGVQ</sequence>
<accession>A0A3A8NQQ9</accession>
<proteinExistence type="predicted"/>
<keyword evidence="3" id="KW-1185">Reference proteome</keyword>
<organism evidence="2 3">
    <name type="scientific">Corallococcus llansteffanensis</name>
    <dbReference type="NCBI Taxonomy" id="2316731"/>
    <lineage>
        <taxon>Bacteria</taxon>
        <taxon>Pseudomonadati</taxon>
        <taxon>Myxococcota</taxon>
        <taxon>Myxococcia</taxon>
        <taxon>Myxococcales</taxon>
        <taxon>Cystobacterineae</taxon>
        <taxon>Myxococcaceae</taxon>
        <taxon>Corallococcus</taxon>
    </lineage>
</organism>
<dbReference type="Proteomes" id="UP000272888">
    <property type="component" value="Unassembled WGS sequence"/>
</dbReference>
<evidence type="ECO:0000256" key="1">
    <source>
        <dbReference type="SAM" id="MobiDB-lite"/>
    </source>
</evidence>